<keyword evidence="2" id="KW-1185">Reference proteome</keyword>
<proteinExistence type="predicted"/>
<organism evidence="1 2">
    <name type="scientific">Pistacia integerrima</name>
    <dbReference type="NCBI Taxonomy" id="434235"/>
    <lineage>
        <taxon>Eukaryota</taxon>
        <taxon>Viridiplantae</taxon>
        <taxon>Streptophyta</taxon>
        <taxon>Embryophyta</taxon>
        <taxon>Tracheophyta</taxon>
        <taxon>Spermatophyta</taxon>
        <taxon>Magnoliopsida</taxon>
        <taxon>eudicotyledons</taxon>
        <taxon>Gunneridae</taxon>
        <taxon>Pentapetalae</taxon>
        <taxon>rosids</taxon>
        <taxon>malvids</taxon>
        <taxon>Sapindales</taxon>
        <taxon>Anacardiaceae</taxon>
        <taxon>Pistacia</taxon>
    </lineage>
</organism>
<evidence type="ECO:0000313" key="1">
    <source>
        <dbReference type="EMBL" id="KAJ0010737.1"/>
    </source>
</evidence>
<accession>A0ACC0X7C6</accession>
<gene>
    <name evidence="1" type="ORF">Pint_33430</name>
</gene>
<comment type="caution">
    <text evidence="1">The sequence shown here is derived from an EMBL/GenBank/DDBJ whole genome shotgun (WGS) entry which is preliminary data.</text>
</comment>
<protein>
    <submittedName>
        <fullName evidence="1">Uncharacterized protein</fullName>
    </submittedName>
</protein>
<sequence length="421" mass="48088">MKKKKYQVFDFDEEDERVEKISKKLLGKFSPKNRHTSPVNKYKFLQCFSQGSYNQQKEIRCETAGINAGAAQSANSEQMEISNEPNVVDDGVAQEEKTHQKEITEKLLDVGVSSMDNHCTYSVSYAKGNPRKGCTLREAVGLDTSLFSCSSDYENEQVSVISDDDDCIEMSSSISSSPPSDNEDEWVAEQGFCGHETKTNREGAKANKMWLVRIYDKPLYCYDLQDLVKKKVIVFPDFILYREMYCTMSRITFSCSSIKVEGSTVNGTNGTLSFECNVGDIIKIQSAWHGRVETAIINLMLKSNDSIGAEKANEISGIQLLKFAVYDPHWFKRQEAIKLLDVRYEEVWDVAFDCDRENEVNTFLGQKNKLSKQYLFEFNERFEDVIYPKGDPDAVVISRRDVELLQPETFINDTIIDFYIQ</sequence>
<name>A0ACC0X7C6_9ROSI</name>
<reference evidence="2" key="1">
    <citation type="journal article" date="2023" name="G3 (Bethesda)">
        <title>Genome assembly and association tests identify interacting loci associated with vigor, precocity, and sex in interspecific pistachio rootstocks.</title>
        <authorList>
            <person name="Palmer W."/>
            <person name="Jacygrad E."/>
            <person name="Sagayaradj S."/>
            <person name="Cavanaugh K."/>
            <person name="Han R."/>
            <person name="Bertier L."/>
            <person name="Beede B."/>
            <person name="Kafkas S."/>
            <person name="Golino D."/>
            <person name="Preece J."/>
            <person name="Michelmore R."/>
        </authorList>
    </citation>
    <scope>NUCLEOTIDE SEQUENCE [LARGE SCALE GENOMIC DNA]</scope>
</reference>
<evidence type="ECO:0000313" key="2">
    <source>
        <dbReference type="Proteomes" id="UP001163603"/>
    </source>
</evidence>
<dbReference type="EMBL" id="CM047749">
    <property type="protein sequence ID" value="KAJ0010737.1"/>
    <property type="molecule type" value="Genomic_DNA"/>
</dbReference>
<dbReference type="Proteomes" id="UP001163603">
    <property type="component" value="Chromosome 14"/>
</dbReference>